<dbReference type="Pfam" id="PF07729">
    <property type="entry name" value="FCD"/>
    <property type="match status" value="1"/>
</dbReference>
<dbReference type="SMART" id="SM00895">
    <property type="entry name" value="FCD"/>
    <property type="match status" value="1"/>
</dbReference>
<dbReference type="EMBL" id="JBHSDU010000014">
    <property type="protein sequence ID" value="MFC4312600.1"/>
    <property type="molecule type" value="Genomic_DNA"/>
</dbReference>
<keyword evidence="2" id="KW-0238">DNA-binding</keyword>
<comment type="caution">
    <text evidence="6">The sequence shown here is derived from an EMBL/GenBank/DDBJ whole genome shotgun (WGS) entry which is preliminary data.</text>
</comment>
<dbReference type="InterPro" id="IPR011711">
    <property type="entry name" value="GntR_C"/>
</dbReference>
<accession>A0ABV8T0K7</accession>
<evidence type="ECO:0000256" key="2">
    <source>
        <dbReference type="ARBA" id="ARBA00023125"/>
    </source>
</evidence>
<dbReference type="SUPFAM" id="SSF46785">
    <property type="entry name" value="Winged helix' DNA-binding domain"/>
    <property type="match status" value="1"/>
</dbReference>
<protein>
    <submittedName>
        <fullName evidence="6">GntR family transcriptional regulator</fullName>
    </submittedName>
</protein>
<sequence length="253" mass="28041">MNGRSALREINGLLNNKVRAHSLVDSVTERLEAAILSGELTAGSKLSELQLAMSLGVSRGPLREAIRRLEGRKLLERTTNIGVRVVALSRKDVSEILQVQEVLQGLACGLAAKNMSDADIDALEQVLTRYKHKPGKGEDYDSWDLDFHTRIIVGSGNERLSKMLTEEVNFLLKVHRSVAVTTRETALRVVEEHKQIIAALRRRDPVAAEAVMREHISHARIESLSAEFAEDSEKQVATPAKKRARKSVAKVAR</sequence>
<dbReference type="SMART" id="SM00345">
    <property type="entry name" value="HTH_GNTR"/>
    <property type="match status" value="1"/>
</dbReference>
<proteinExistence type="predicted"/>
<dbReference type="InterPro" id="IPR008920">
    <property type="entry name" value="TF_FadR/GntR_C"/>
</dbReference>
<dbReference type="Gene3D" id="1.20.120.530">
    <property type="entry name" value="GntR ligand-binding domain-like"/>
    <property type="match status" value="1"/>
</dbReference>
<feature type="region of interest" description="Disordered" evidence="4">
    <location>
        <begin position="232"/>
        <end position="253"/>
    </location>
</feature>
<reference evidence="7" key="1">
    <citation type="journal article" date="2019" name="Int. J. Syst. Evol. Microbiol.">
        <title>The Global Catalogue of Microorganisms (GCM) 10K type strain sequencing project: providing services to taxonomists for standard genome sequencing and annotation.</title>
        <authorList>
            <consortium name="The Broad Institute Genomics Platform"/>
            <consortium name="The Broad Institute Genome Sequencing Center for Infectious Disease"/>
            <person name="Wu L."/>
            <person name="Ma J."/>
        </authorList>
    </citation>
    <scope>NUCLEOTIDE SEQUENCE [LARGE SCALE GENOMIC DNA]</scope>
    <source>
        <strain evidence="7">CGMCC 1.10759</strain>
    </source>
</reference>
<dbReference type="PROSITE" id="PS50949">
    <property type="entry name" value="HTH_GNTR"/>
    <property type="match status" value="1"/>
</dbReference>
<keyword evidence="3" id="KW-0804">Transcription</keyword>
<evidence type="ECO:0000313" key="7">
    <source>
        <dbReference type="Proteomes" id="UP001595904"/>
    </source>
</evidence>
<dbReference type="RefSeq" id="WP_380602137.1">
    <property type="nucleotide sequence ID" value="NZ_JBHSDU010000014.1"/>
</dbReference>
<evidence type="ECO:0000256" key="3">
    <source>
        <dbReference type="ARBA" id="ARBA00023163"/>
    </source>
</evidence>
<evidence type="ECO:0000256" key="4">
    <source>
        <dbReference type="SAM" id="MobiDB-lite"/>
    </source>
</evidence>
<keyword evidence="7" id="KW-1185">Reference proteome</keyword>
<dbReference type="InterPro" id="IPR036390">
    <property type="entry name" value="WH_DNA-bd_sf"/>
</dbReference>
<feature type="compositionally biased region" description="Basic residues" evidence="4">
    <location>
        <begin position="240"/>
        <end position="253"/>
    </location>
</feature>
<dbReference type="InterPro" id="IPR000524">
    <property type="entry name" value="Tscrpt_reg_HTH_GntR"/>
</dbReference>
<name>A0ABV8T0K7_9GAMM</name>
<evidence type="ECO:0000259" key="5">
    <source>
        <dbReference type="PROSITE" id="PS50949"/>
    </source>
</evidence>
<gene>
    <name evidence="6" type="ORF">ACFPN2_26185</name>
</gene>
<evidence type="ECO:0000313" key="6">
    <source>
        <dbReference type="EMBL" id="MFC4312600.1"/>
    </source>
</evidence>
<organism evidence="6 7">
    <name type="scientific">Steroidobacter flavus</name>
    <dbReference type="NCBI Taxonomy" id="1842136"/>
    <lineage>
        <taxon>Bacteria</taxon>
        <taxon>Pseudomonadati</taxon>
        <taxon>Pseudomonadota</taxon>
        <taxon>Gammaproteobacteria</taxon>
        <taxon>Steroidobacterales</taxon>
        <taxon>Steroidobacteraceae</taxon>
        <taxon>Steroidobacter</taxon>
    </lineage>
</organism>
<dbReference type="InterPro" id="IPR036388">
    <property type="entry name" value="WH-like_DNA-bd_sf"/>
</dbReference>
<dbReference type="SUPFAM" id="SSF48008">
    <property type="entry name" value="GntR ligand-binding domain-like"/>
    <property type="match status" value="1"/>
</dbReference>
<dbReference type="Proteomes" id="UP001595904">
    <property type="component" value="Unassembled WGS sequence"/>
</dbReference>
<evidence type="ECO:0000256" key="1">
    <source>
        <dbReference type="ARBA" id="ARBA00023015"/>
    </source>
</evidence>
<dbReference type="PANTHER" id="PTHR43537:SF49">
    <property type="entry name" value="TRANSCRIPTIONAL REGULATORY PROTEIN"/>
    <property type="match status" value="1"/>
</dbReference>
<dbReference type="CDD" id="cd07377">
    <property type="entry name" value="WHTH_GntR"/>
    <property type="match status" value="1"/>
</dbReference>
<dbReference type="Gene3D" id="1.10.10.10">
    <property type="entry name" value="Winged helix-like DNA-binding domain superfamily/Winged helix DNA-binding domain"/>
    <property type="match status" value="1"/>
</dbReference>
<feature type="domain" description="HTH gntR-type" evidence="5">
    <location>
        <begin position="21"/>
        <end position="88"/>
    </location>
</feature>
<dbReference type="PANTHER" id="PTHR43537">
    <property type="entry name" value="TRANSCRIPTIONAL REGULATOR, GNTR FAMILY"/>
    <property type="match status" value="1"/>
</dbReference>
<keyword evidence="1" id="KW-0805">Transcription regulation</keyword>
<dbReference type="Pfam" id="PF00392">
    <property type="entry name" value="GntR"/>
    <property type="match status" value="1"/>
</dbReference>